<dbReference type="SMART" id="SM00822">
    <property type="entry name" value="PKS_KR"/>
    <property type="match status" value="1"/>
</dbReference>
<dbReference type="Proteomes" id="UP000728032">
    <property type="component" value="Unassembled WGS sequence"/>
</dbReference>
<evidence type="ECO:0000313" key="2">
    <source>
        <dbReference type="EMBL" id="CAD7639076.1"/>
    </source>
</evidence>
<dbReference type="AlphaFoldDB" id="A0A7R9QAS8"/>
<gene>
    <name evidence="2" type="ORF">ONB1V03_LOCUS1764</name>
</gene>
<dbReference type="PRINTS" id="PR00081">
    <property type="entry name" value="GDHRDH"/>
</dbReference>
<name>A0A7R9QAS8_9ACAR</name>
<dbReference type="PRINTS" id="PR00080">
    <property type="entry name" value="SDRFAMILY"/>
</dbReference>
<dbReference type="EMBL" id="CAJPVJ010000349">
    <property type="protein sequence ID" value="CAG2162165.1"/>
    <property type="molecule type" value="Genomic_DNA"/>
</dbReference>
<feature type="domain" description="Ketoreductase" evidence="1">
    <location>
        <begin position="10"/>
        <end position="207"/>
    </location>
</feature>
<dbReference type="PANTHER" id="PTHR43975">
    <property type="entry name" value="ZGC:101858"/>
    <property type="match status" value="1"/>
</dbReference>
<dbReference type="NCBIfam" id="NF005559">
    <property type="entry name" value="PRK07231.1"/>
    <property type="match status" value="1"/>
</dbReference>
<dbReference type="OrthoDB" id="47007at2759"/>
<dbReference type="FunFam" id="3.40.50.720:FF:000084">
    <property type="entry name" value="Short-chain dehydrogenase reductase"/>
    <property type="match status" value="1"/>
</dbReference>
<evidence type="ECO:0000259" key="1">
    <source>
        <dbReference type="SMART" id="SM00822"/>
    </source>
</evidence>
<accession>A0A7R9QAS8</accession>
<dbReference type="PANTHER" id="PTHR43975:SF2">
    <property type="entry name" value="EG:BACR7A4.14 PROTEIN-RELATED"/>
    <property type="match status" value="1"/>
</dbReference>
<dbReference type="InterPro" id="IPR057326">
    <property type="entry name" value="KR_dom"/>
</dbReference>
<organism evidence="2">
    <name type="scientific">Oppiella nova</name>
    <dbReference type="NCBI Taxonomy" id="334625"/>
    <lineage>
        <taxon>Eukaryota</taxon>
        <taxon>Metazoa</taxon>
        <taxon>Ecdysozoa</taxon>
        <taxon>Arthropoda</taxon>
        <taxon>Chelicerata</taxon>
        <taxon>Arachnida</taxon>
        <taxon>Acari</taxon>
        <taxon>Acariformes</taxon>
        <taxon>Sarcoptiformes</taxon>
        <taxon>Oribatida</taxon>
        <taxon>Brachypylina</taxon>
        <taxon>Oppioidea</taxon>
        <taxon>Oppiidae</taxon>
        <taxon>Oppiella</taxon>
    </lineage>
</organism>
<keyword evidence="3" id="KW-1185">Reference proteome</keyword>
<dbReference type="InterPro" id="IPR036291">
    <property type="entry name" value="NAD(P)-bd_dom_sf"/>
</dbReference>
<protein>
    <recommendedName>
        <fullName evidence="1">Ketoreductase domain-containing protein</fullName>
    </recommendedName>
</protein>
<dbReference type="EMBL" id="OC915174">
    <property type="protein sequence ID" value="CAD7639076.1"/>
    <property type="molecule type" value="Genomic_DNA"/>
</dbReference>
<dbReference type="Pfam" id="PF13561">
    <property type="entry name" value="adh_short_C2"/>
    <property type="match status" value="1"/>
</dbReference>
<dbReference type="Gene3D" id="3.40.50.720">
    <property type="entry name" value="NAD(P)-binding Rossmann-like Domain"/>
    <property type="match status" value="1"/>
</dbReference>
<reference evidence="2" key="1">
    <citation type="submission" date="2020-11" db="EMBL/GenBank/DDBJ databases">
        <authorList>
            <person name="Tran Van P."/>
        </authorList>
    </citation>
    <scope>NUCLEOTIDE SEQUENCE</scope>
</reference>
<sequence length="260" mass="27981">MSTSKDFSGKVVLITGSSGGIGAVAAVEFSRYGAQVVITGRNSQKVSDVANQCAKVSPKGLKPLEVVADISEHNDCKRLVDTAIGALKRLDVLVNNAGRGMVCAITDTTILDKYQEVMDTNVQSVVYLTHLCVEHLEQTKGNIINISSVCGLKPFVPMTLYCMSKCALDMFTKCLALELGPKGIRVNAINPASVRTNFLNVLGMSDRQRDQRYDDMIGKYPLRRVGQPIDIANAILFLASDEASFVTGTNFLSDGGVINA</sequence>
<evidence type="ECO:0000313" key="3">
    <source>
        <dbReference type="Proteomes" id="UP000728032"/>
    </source>
</evidence>
<dbReference type="SUPFAM" id="SSF51735">
    <property type="entry name" value="NAD(P)-binding Rossmann-fold domains"/>
    <property type="match status" value="1"/>
</dbReference>
<proteinExistence type="predicted"/>
<dbReference type="InterPro" id="IPR002347">
    <property type="entry name" value="SDR_fam"/>
</dbReference>